<dbReference type="GO" id="GO:0012505">
    <property type="term" value="C:endomembrane system"/>
    <property type="evidence" value="ECO:0007669"/>
    <property type="project" value="UniProtKB-SubCell"/>
</dbReference>
<evidence type="ECO:0000259" key="13">
    <source>
        <dbReference type="Pfam" id="PF02656"/>
    </source>
</evidence>
<feature type="domain" description="Diphthamide synthase" evidence="12">
    <location>
        <begin position="7"/>
        <end position="254"/>
    </location>
</feature>
<feature type="compositionally biased region" description="Polar residues" evidence="10">
    <location>
        <begin position="854"/>
        <end position="868"/>
    </location>
</feature>
<dbReference type="eggNOG" id="KOG2316">
    <property type="taxonomic scope" value="Eukaryota"/>
</dbReference>
<dbReference type="Gene3D" id="3.40.50.620">
    <property type="entry name" value="HUPs"/>
    <property type="match status" value="1"/>
</dbReference>
<evidence type="ECO:0000256" key="2">
    <source>
        <dbReference type="ARBA" id="ARBA00012089"/>
    </source>
</evidence>
<keyword evidence="5 11" id="KW-1133">Transmembrane helix</keyword>
<feature type="transmembrane region" description="Helical" evidence="11">
    <location>
        <begin position="1002"/>
        <end position="1022"/>
    </location>
</feature>
<dbReference type="HOGENOM" id="CLU_010289_2_0_1"/>
<evidence type="ECO:0000313" key="15">
    <source>
        <dbReference type="Proteomes" id="UP000030106"/>
    </source>
</evidence>
<gene>
    <name evidence="14" type="ORF">BBAD15_g1932</name>
</gene>
<dbReference type="AlphaFoldDB" id="A0A0A2W1J9"/>
<protein>
    <recommendedName>
        <fullName evidence="3">Diphthine--ammonia ligase</fullName>
        <ecNumber evidence="2">6.3.1.14</ecNumber>
    </recommendedName>
    <alternativeName>
        <fullName evidence="7">Diphthamide synthase</fullName>
    </alternativeName>
    <alternativeName>
        <fullName evidence="8">Diphthamide synthetase</fullName>
    </alternativeName>
</protein>
<reference evidence="14 15" key="1">
    <citation type="submission" date="2012-10" db="EMBL/GenBank/DDBJ databases">
        <title>Genome sequencing and analysis of entomopathogenic fungi Beauveria bassiana D1-5.</title>
        <authorList>
            <person name="Li Q."/>
            <person name="Wang L."/>
            <person name="Zhang Z."/>
            <person name="Wang Q."/>
            <person name="Ren J."/>
            <person name="Wang M."/>
            <person name="Xu W."/>
            <person name="Wang J."/>
            <person name="Lu Y."/>
            <person name="Du Q."/>
            <person name="Sun Z."/>
        </authorList>
    </citation>
    <scope>NUCLEOTIDE SEQUENCE [LARGE SCALE GENOMIC DNA]</scope>
    <source>
        <strain evidence="14 15">D1-5</strain>
    </source>
</reference>
<dbReference type="InterPro" id="IPR014729">
    <property type="entry name" value="Rossmann-like_a/b/a_fold"/>
</dbReference>
<name>A0A0A2W1J9_BEABA</name>
<evidence type="ECO:0000256" key="11">
    <source>
        <dbReference type="SAM" id="Phobius"/>
    </source>
</evidence>
<dbReference type="GO" id="GO:0017178">
    <property type="term" value="F:diphthine-ammonia ligase activity"/>
    <property type="evidence" value="ECO:0007669"/>
    <property type="project" value="UniProtKB-EC"/>
</dbReference>
<dbReference type="GO" id="GO:0017183">
    <property type="term" value="P:protein histidyl modification to diphthamide"/>
    <property type="evidence" value="ECO:0007669"/>
    <property type="project" value="TreeGrafter"/>
</dbReference>
<feature type="compositionally biased region" description="Basic and acidic residues" evidence="10">
    <location>
        <begin position="909"/>
        <end position="919"/>
    </location>
</feature>
<dbReference type="SUPFAM" id="SSF52402">
    <property type="entry name" value="Adenine nucleotide alpha hydrolases-like"/>
    <property type="match status" value="1"/>
</dbReference>
<dbReference type="Proteomes" id="UP000030106">
    <property type="component" value="Unassembled WGS sequence"/>
</dbReference>
<feature type="transmembrane region" description="Helical" evidence="11">
    <location>
        <begin position="1042"/>
        <end position="1065"/>
    </location>
</feature>
<dbReference type="InterPro" id="IPR003807">
    <property type="entry name" value="DUF202"/>
</dbReference>
<dbReference type="CDD" id="cd06156">
    <property type="entry name" value="eu_AANH_C_2"/>
    <property type="match status" value="1"/>
</dbReference>
<evidence type="ECO:0000256" key="3">
    <source>
        <dbReference type="ARBA" id="ARBA00018426"/>
    </source>
</evidence>
<organism evidence="14 15">
    <name type="scientific">Beauveria bassiana D1-5</name>
    <dbReference type="NCBI Taxonomy" id="1245745"/>
    <lineage>
        <taxon>Eukaryota</taxon>
        <taxon>Fungi</taxon>
        <taxon>Dikarya</taxon>
        <taxon>Ascomycota</taxon>
        <taxon>Pezizomycotina</taxon>
        <taxon>Sordariomycetes</taxon>
        <taxon>Hypocreomycetidae</taxon>
        <taxon>Hypocreales</taxon>
        <taxon>Cordycipitaceae</taxon>
        <taxon>Beauveria</taxon>
    </lineage>
</organism>
<feature type="compositionally biased region" description="Low complexity" evidence="10">
    <location>
        <begin position="760"/>
        <end position="775"/>
    </location>
</feature>
<feature type="region of interest" description="Disordered" evidence="10">
    <location>
        <begin position="820"/>
        <end position="919"/>
    </location>
</feature>
<dbReference type="InterPro" id="IPR002761">
    <property type="entry name" value="Diphthami_syn_dom"/>
</dbReference>
<feature type="compositionally biased region" description="Low complexity" evidence="10">
    <location>
        <begin position="889"/>
        <end position="902"/>
    </location>
</feature>
<evidence type="ECO:0000256" key="6">
    <source>
        <dbReference type="ARBA" id="ARBA00023136"/>
    </source>
</evidence>
<dbReference type="EC" id="6.3.1.14" evidence="2"/>
<evidence type="ECO:0000259" key="12">
    <source>
        <dbReference type="Pfam" id="PF01902"/>
    </source>
</evidence>
<evidence type="ECO:0000256" key="7">
    <source>
        <dbReference type="ARBA" id="ARBA00029814"/>
    </source>
</evidence>
<evidence type="ECO:0000256" key="9">
    <source>
        <dbReference type="ARBA" id="ARBA00048108"/>
    </source>
</evidence>
<dbReference type="InterPro" id="IPR035959">
    <property type="entry name" value="RutC-like_sf"/>
</dbReference>
<comment type="catalytic activity">
    <reaction evidence="9">
        <text>diphthine-[translation elongation factor 2] + NH4(+) + ATP = diphthamide-[translation elongation factor 2] + AMP + diphosphate + H(+)</text>
        <dbReference type="Rhea" id="RHEA:19753"/>
        <dbReference type="Rhea" id="RHEA-COMP:10172"/>
        <dbReference type="Rhea" id="RHEA-COMP:10174"/>
        <dbReference type="ChEBI" id="CHEBI:15378"/>
        <dbReference type="ChEBI" id="CHEBI:16692"/>
        <dbReference type="ChEBI" id="CHEBI:28938"/>
        <dbReference type="ChEBI" id="CHEBI:30616"/>
        <dbReference type="ChEBI" id="CHEBI:33019"/>
        <dbReference type="ChEBI" id="CHEBI:82696"/>
        <dbReference type="ChEBI" id="CHEBI:456215"/>
        <dbReference type="EC" id="6.3.1.14"/>
    </reaction>
</comment>
<evidence type="ECO:0000256" key="4">
    <source>
        <dbReference type="ARBA" id="ARBA00022692"/>
    </source>
</evidence>
<keyword evidence="6 11" id="KW-0472">Membrane</keyword>
<evidence type="ECO:0000256" key="8">
    <source>
        <dbReference type="ARBA" id="ARBA00031552"/>
    </source>
</evidence>
<feature type="region of interest" description="Disordered" evidence="10">
    <location>
        <begin position="757"/>
        <end position="798"/>
    </location>
</feature>
<dbReference type="Gene3D" id="3.90.1490.10">
    <property type="entry name" value="putative n-type atp pyrophosphatase, domain 2"/>
    <property type="match status" value="1"/>
</dbReference>
<dbReference type="OrthoDB" id="686384at2759"/>
<dbReference type="InterPro" id="IPR030662">
    <property type="entry name" value="DPH6/MJ0570"/>
</dbReference>
<dbReference type="CDD" id="cd01994">
    <property type="entry name" value="AANH_PF0828-like"/>
    <property type="match status" value="1"/>
</dbReference>
<feature type="domain" description="DUF202" evidence="13">
    <location>
        <begin position="954"/>
        <end position="1029"/>
    </location>
</feature>
<dbReference type="PANTHER" id="PTHR12196">
    <property type="entry name" value="DOMAIN OF UNKNOWN FUNCTION 71 DUF71 -CONTAINING PROTEIN"/>
    <property type="match status" value="1"/>
</dbReference>
<accession>A0A0A2W1J9</accession>
<dbReference type="eggNOG" id="KOG2317">
    <property type="taxonomic scope" value="Eukaryota"/>
</dbReference>
<dbReference type="FunFam" id="3.40.50.620:FF:000145">
    <property type="entry name" value="ATP-binding domain containing protein"/>
    <property type="match status" value="1"/>
</dbReference>
<evidence type="ECO:0000256" key="1">
    <source>
        <dbReference type="ARBA" id="ARBA00004127"/>
    </source>
</evidence>
<dbReference type="Gene3D" id="3.30.1330.40">
    <property type="entry name" value="RutC-like"/>
    <property type="match status" value="2"/>
</dbReference>
<dbReference type="EMBL" id="ANFO01000126">
    <property type="protein sequence ID" value="KGQ12305.1"/>
    <property type="molecule type" value="Genomic_DNA"/>
</dbReference>
<dbReference type="NCBIfam" id="TIGR00290">
    <property type="entry name" value="MJ0570_dom"/>
    <property type="match status" value="1"/>
</dbReference>
<comment type="caution">
    <text evidence="14">The sequence shown here is derived from an EMBL/GenBank/DDBJ whole genome shotgun (WGS) entry which is preliminary data.</text>
</comment>
<sequence length="1070" mass="116771">MAASGLNVIALISGGKDSFYSLLHCIQNGHRIVALANLHPPLRDAPTGDSQDEMDLNSFMYQTVGHEVIPLYAEATGIPLYRQAIDGGATRHERDYAYDAAEQSVDETESMLTLLRDVQEKHPEANALCSGAILSTYQRTRVESVAARLSLTPLAYLWKYTALPPPGTAPADEAQLLLDMAAAGLEARIIKVASAGLEESHLWECVSSEAGSGRVKWALRKFGAGDGASLGEGGEFETLVLDGPGCLFKRSIIVPERGRRVVREGGGSTWILTRGAHLQDKDDSNMGSTVNVRIPNLFDSRFAQVFENLTARPDEASVPAVQGSEIKPLSRLSFSNNNEPELFTWSFISDNAFDSSMIAEETTEVVGKLEEALASNGLDAAHLTTVIIVLRSMSDFLTINHGYGSLFKLPNPASRVTISCGNLLPEGRNIMLYATAPPASKTLIRDGLHVQSRSYWAPANIGPYSQAIDIPITSNHAALGPRSVYIAGQIALVPNSMRLPTPSGTSLVEQITLSLQHLWRIGTHMKVQQWTSAVAYFDKAASDEDMRRKAQLAGRAWRMMHAEPVEKEDEAALDPWDLKYNTQYMSLASNESSKPRPLPAWDVFSTRQQNEPETCAPPLFVVEVAELPRGAAVEWHAHIGLSGLPQTSTQLVAHTESQLDGWRSWSTCVRVEGGIFVHTLLANVGRFGAKLSLSAIVAEAQIKYRESIRLLGAESLDVASQAPYLMYQYWATVRNYTQSFDLDGRWEEGILFPPQLSTMSSNEAASPAPDAAPESGTISATPSNTTRGRLRQRRQSKSERISEILEVGFFNRFGEKNARGRADEMGTDPAIIRRHSSFGRKTQFADDEADETTGIVSRGSSHNYQAVNPQEGVDAATAPSASGTRSIYSLRSRTAAAPSAASEGDDEETRTGGEDREKPWWKQQLGKYQSIELENKGSVARDHLALVLSLTVTAERTFLAWLRTSLAFASIGIAVTQLFRLNTSLGDGQNTPDRTKDTLRRLGRPLGATFLGISILILLLGFKRYFHSQEWILKGKFPASRGTIVLVSLVGLAIMVASLVVVVVIHPTEG</sequence>
<feature type="compositionally biased region" description="Polar residues" evidence="10">
    <location>
        <begin position="776"/>
        <end position="787"/>
    </location>
</feature>
<keyword evidence="4 11" id="KW-0812">Transmembrane</keyword>
<dbReference type="SUPFAM" id="SSF55298">
    <property type="entry name" value="YjgF-like"/>
    <property type="match status" value="2"/>
</dbReference>
<comment type="subcellular location">
    <subcellularLocation>
        <location evidence="1">Endomembrane system</location>
        <topology evidence="1">Multi-pass membrane protein</topology>
    </subcellularLocation>
</comment>
<evidence type="ECO:0000313" key="14">
    <source>
        <dbReference type="EMBL" id="KGQ12305.1"/>
    </source>
</evidence>
<evidence type="ECO:0000256" key="5">
    <source>
        <dbReference type="ARBA" id="ARBA00022989"/>
    </source>
</evidence>
<dbReference type="Pfam" id="PF01902">
    <property type="entry name" value="Diphthami_syn_2"/>
    <property type="match status" value="1"/>
</dbReference>
<dbReference type="Pfam" id="PF02656">
    <property type="entry name" value="DUF202"/>
    <property type="match status" value="1"/>
</dbReference>
<proteinExistence type="predicted"/>
<evidence type="ECO:0000256" key="10">
    <source>
        <dbReference type="SAM" id="MobiDB-lite"/>
    </source>
</evidence>
<dbReference type="PANTHER" id="PTHR12196:SF2">
    <property type="entry name" value="DIPHTHINE--AMMONIA LIGASE"/>
    <property type="match status" value="1"/>
</dbReference>
<dbReference type="STRING" id="1245745.A0A0A2W1J9"/>